<dbReference type="InterPro" id="IPR029063">
    <property type="entry name" value="SAM-dependent_MTases_sf"/>
</dbReference>
<dbReference type="Gene3D" id="3.40.50.150">
    <property type="entry name" value="Vaccinia Virus protein VP39"/>
    <property type="match status" value="1"/>
</dbReference>
<keyword evidence="7" id="KW-0946">Virion</keyword>
<keyword evidence="6" id="KW-1152">Outer capsid protein</keyword>
<dbReference type="Pfam" id="PF05059">
    <property type="entry name" value="Orbi_VP4"/>
    <property type="match status" value="1"/>
</dbReference>
<dbReference type="CDD" id="cd20758">
    <property type="entry name" value="capping_2-OMTase_Orbivirus"/>
    <property type="match status" value="1"/>
</dbReference>
<sequence length="644" mass="75215">MPEPHAVLYVTNELSHIVKSGFLPIWRLTGDESLNDLWLENGKYATDVYAYGDVSKWTIRQLRGHGFIFISTHKNIQLADIIKTVDVRIPREVAKSQDMKAFENEIGRRRIRMRKGFGDALRNYAFKMAIEFHGSEAETLNDANPRLHKVYGMPEIPPLYMEYAEIGTRFDDEPTDEKLVSMLDYIVYSAEEVHYVGCGDLRTLMQFKKRSSGRFRRVLWHVYDPIAPESSDPNVIVHNVMVDSKKDILKHMNFLKRVERLFIWDVSSDRSQMDDDEWESTRFAEDRLGEEIAYEMGGAFSSALIKHRIPNSRDEYHCISTYLLPQPGADADMYELRNFMRLRGYSHVDRHMHPDASVMKVVSRDVRKMVELYHGRDRGRFLKKRLFEHLHIVRKNGLLHESDEPRADLFYLTNRCNMGLEPSIYEVMKKSVIATAWVGRAPLYDYDDYALPRSTVMLNGSYRDIRILDGNGAILFLMWKYPDIVKKDLTYDPAWAMNFAVSLKEPIPDPPVPDISLCRFIGLRVESSVLRVRNPTLHETADELKRMGLDLSGHLYVTLMSGAYVTDLFWWFKMILDWSAQSKEQKLRDLKRSAAEVIEWKEQMAERPWHVRNDLIAALREYKRKMGMREGASIDSWLELLRHL</sequence>
<dbReference type="InterPro" id="IPR043026">
    <property type="entry name" value="Orbi_VP4_C"/>
</dbReference>
<dbReference type="EMBL" id="KJ577117">
    <property type="protein sequence ID" value="AID16373.1"/>
    <property type="molecule type" value="Genomic_RNA"/>
</dbReference>
<evidence type="ECO:0000256" key="6">
    <source>
        <dbReference type="ARBA" id="ARBA00022770"/>
    </source>
</evidence>
<evidence type="ECO:0000256" key="2">
    <source>
        <dbReference type="ARBA" id="ARBA00004328"/>
    </source>
</evidence>
<protein>
    <recommendedName>
        <fullName evidence="4">Core protein VP4</fullName>
    </recommendedName>
</protein>
<comment type="similarity">
    <text evidence="3">Belongs to the orbivirus VP4 family.</text>
</comment>
<evidence type="ECO:0000256" key="5">
    <source>
        <dbReference type="ARBA" id="ARBA00022561"/>
    </source>
</evidence>
<keyword evidence="5" id="KW-0167">Capsid protein</keyword>
<proteinExistence type="inferred from homology"/>
<evidence type="ECO:0000256" key="3">
    <source>
        <dbReference type="ARBA" id="ARBA00009708"/>
    </source>
</evidence>
<dbReference type="InterPro" id="IPR007753">
    <property type="entry name" value="Orbi_VP4"/>
</dbReference>
<name>A0A068CAG3_BTV1</name>
<dbReference type="Gene3D" id="1.20.1280.200">
    <property type="entry name" value="Orbivirus VP4 core protein, C-terminal domain"/>
    <property type="match status" value="1"/>
</dbReference>
<dbReference type="Proteomes" id="UP000102147">
    <property type="component" value="Genome"/>
</dbReference>
<reference evidence="8 9" key="1">
    <citation type="submission" date="2014-03" db="EMBL/GenBank/DDBJ databases">
        <title>Molecular Epidemiology of Bluetongue Virus Serotype 1 Circulating in Italy.</title>
        <authorList>
            <person name="Lorusso A."/>
            <person name="Marcacci M."/>
            <person name="Ancora M."/>
            <person name="Mangone I."/>
            <person name="Camma C."/>
            <person name="Savini G."/>
        </authorList>
    </citation>
    <scope>NUCLEOTIDE SEQUENCE [LARGE SCALE GENOMIC DNA]</scope>
    <source>
        <strain evidence="8">SAD2010</strain>
    </source>
</reference>
<evidence type="ECO:0000256" key="1">
    <source>
        <dbReference type="ARBA" id="ARBA00002541"/>
    </source>
</evidence>
<comment type="function">
    <text evidence="1">The VP4 protein is one of the five proteins (with VP1, VP3, VP6 and VP7) which form the inner capsid of the virus.</text>
</comment>
<accession>A0A068CAG3</accession>
<dbReference type="GO" id="GO:0039624">
    <property type="term" value="C:viral outer capsid"/>
    <property type="evidence" value="ECO:0007669"/>
    <property type="project" value="UniProtKB-KW"/>
</dbReference>
<organism evidence="8 9">
    <name type="scientific">Bluetongue virus 1</name>
    <name type="common">BTV 1</name>
    <dbReference type="NCBI Taxonomy" id="35327"/>
    <lineage>
        <taxon>Viruses</taxon>
        <taxon>Riboviria</taxon>
        <taxon>Orthornavirae</taxon>
        <taxon>Duplornaviricota</taxon>
        <taxon>Resentoviricetes</taxon>
        <taxon>Reovirales</taxon>
        <taxon>Sedoreoviridae</taxon>
        <taxon>Orbivirus</taxon>
        <taxon>Orbivirus caerulinguae</taxon>
        <taxon>Bluetongue virus</taxon>
    </lineage>
</organism>
<evidence type="ECO:0000256" key="4">
    <source>
        <dbReference type="ARBA" id="ARBA00021787"/>
    </source>
</evidence>
<evidence type="ECO:0000313" key="9">
    <source>
        <dbReference type="Proteomes" id="UP000102147"/>
    </source>
</evidence>
<comment type="subcellular location">
    <subcellularLocation>
        <location evidence="2">Virion</location>
    </subcellularLocation>
</comment>
<evidence type="ECO:0000256" key="7">
    <source>
        <dbReference type="ARBA" id="ARBA00022844"/>
    </source>
</evidence>
<evidence type="ECO:0000313" key="8">
    <source>
        <dbReference type="EMBL" id="AID16373.1"/>
    </source>
</evidence>